<gene>
    <name evidence="8" type="ORF">DDT54_19625</name>
    <name evidence="9" type="ORF">EH206_19230</name>
</gene>
<sequence length="337" mass="39360">MNKERLMSWDALLDEYFFSKPLRPDTENSYRRVVAVFRKFIGHDRLPDEVTHRDLLLWRRDMLGRGLTTSTWNNKVRHLRALYNQGIKKKWLIIGENPLNETQVPLGSKRKKILSRDQLVRVNLVLGEFEVKEKRREREDRPCALYPVWYWRTVIDVLRSTGMRQNQLLHIRLMDVDLEANAILLCREGSKTHREWRVPVVSFVRERVRILVERAIAQGAERENYLFDVARFLNPSGEVGPEPAIQPVRSFFTRLTKECGFKVSPHRFRHTLATEMMKSPDRNLALVKGLLGHRSVSTTMEYVELDLAITGQALEEELSLYMDVIPAGEVETSHALT</sequence>
<feature type="domain" description="Tyr recombinase" evidence="6">
    <location>
        <begin position="109"/>
        <end position="319"/>
    </location>
</feature>
<dbReference type="OrthoDB" id="7064909at2"/>
<evidence type="ECO:0000313" key="11">
    <source>
        <dbReference type="Proteomes" id="UP000303847"/>
    </source>
</evidence>
<dbReference type="EMBL" id="CP034036">
    <property type="protein sequence ID" value="QCR06108.1"/>
    <property type="molecule type" value="Genomic_DNA"/>
</dbReference>
<dbReference type="GO" id="GO:0003677">
    <property type="term" value="F:DNA binding"/>
    <property type="evidence" value="ECO:0007669"/>
    <property type="project" value="UniProtKB-UniRule"/>
</dbReference>
<dbReference type="InterPro" id="IPR010998">
    <property type="entry name" value="Integrase_recombinase_N"/>
</dbReference>
<dbReference type="InterPro" id="IPR013762">
    <property type="entry name" value="Integrase-like_cat_sf"/>
</dbReference>
<dbReference type="Pfam" id="PF13495">
    <property type="entry name" value="Phage_int_SAM_4"/>
    <property type="match status" value="1"/>
</dbReference>
<dbReference type="Gene3D" id="1.10.443.10">
    <property type="entry name" value="Intergrase catalytic core"/>
    <property type="match status" value="1"/>
</dbReference>
<dbReference type="EMBL" id="QDKK01000041">
    <property type="protein sequence ID" value="PWC21005.1"/>
    <property type="molecule type" value="Genomic_DNA"/>
</dbReference>
<protein>
    <submittedName>
        <fullName evidence="8">Recombinase XerD</fullName>
    </submittedName>
    <submittedName>
        <fullName evidence="9">Site-specific integrase</fullName>
    </submittedName>
</protein>
<evidence type="ECO:0000259" key="6">
    <source>
        <dbReference type="PROSITE" id="PS51898"/>
    </source>
</evidence>
<dbReference type="InterPro" id="IPR050090">
    <property type="entry name" value="Tyrosine_recombinase_XerCD"/>
</dbReference>
<keyword evidence="11" id="KW-1185">Reference proteome</keyword>
<evidence type="ECO:0000256" key="1">
    <source>
        <dbReference type="ARBA" id="ARBA00008857"/>
    </source>
</evidence>
<dbReference type="CDD" id="cd00397">
    <property type="entry name" value="DNA_BRE_C"/>
    <property type="match status" value="1"/>
</dbReference>
<accession>A0A2U1UH51</accession>
<dbReference type="Proteomes" id="UP000303847">
    <property type="component" value="Chromosome"/>
</dbReference>
<reference evidence="9 11" key="2">
    <citation type="submission" date="2018-11" db="EMBL/GenBank/DDBJ databases">
        <title>Genome sequences of Brenneria nigrifluens and Brenneria rubrifaciens.</title>
        <authorList>
            <person name="Poret-Peterson A.T."/>
            <person name="McClean A.E."/>
            <person name="Kluepfel D.A."/>
        </authorList>
    </citation>
    <scope>NUCLEOTIDE SEQUENCE [LARGE SCALE GENOMIC DNA]</scope>
    <source>
        <strain evidence="9 11">ATCC 13028</strain>
    </source>
</reference>
<dbReference type="PANTHER" id="PTHR30349:SF41">
    <property type="entry name" value="INTEGRASE_RECOMBINASE PROTEIN MJ0367-RELATED"/>
    <property type="match status" value="1"/>
</dbReference>
<dbReference type="Proteomes" id="UP000295985">
    <property type="component" value="Unassembled WGS sequence"/>
</dbReference>
<dbReference type="RefSeq" id="WP_009114208.1">
    <property type="nucleotide sequence ID" value="NZ_CP034036.1"/>
</dbReference>
<reference evidence="8 10" key="1">
    <citation type="submission" date="2018-04" db="EMBL/GenBank/DDBJ databases">
        <title>Brenneria corticis sp.nov.</title>
        <authorList>
            <person name="Li Y."/>
        </authorList>
    </citation>
    <scope>NUCLEOTIDE SEQUENCE [LARGE SCALE GENOMIC DNA]</scope>
    <source>
        <strain evidence="8 10">LMG 2694</strain>
    </source>
</reference>
<dbReference type="PROSITE" id="PS51898">
    <property type="entry name" value="TYR_RECOMBINASE"/>
    <property type="match status" value="1"/>
</dbReference>
<feature type="domain" description="Core-binding (CB)" evidence="7">
    <location>
        <begin position="7"/>
        <end position="87"/>
    </location>
</feature>
<evidence type="ECO:0000256" key="4">
    <source>
        <dbReference type="ARBA" id="ARBA00023172"/>
    </source>
</evidence>
<dbReference type="InterPro" id="IPR002104">
    <property type="entry name" value="Integrase_catalytic"/>
</dbReference>
<dbReference type="PANTHER" id="PTHR30349">
    <property type="entry name" value="PHAGE INTEGRASE-RELATED"/>
    <property type="match status" value="1"/>
</dbReference>
<evidence type="ECO:0000256" key="3">
    <source>
        <dbReference type="ARBA" id="ARBA00023125"/>
    </source>
</evidence>
<evidence type="ECO:0000256" key="5">
    <source>
        <dbReference type="PROSITE-ProRule" id="PRU01248"/>
    </source>
</evidence>
<evidence type="ECO:0000313" key="9">
    <source>
        <dbReference type="EMBL" id="QCR06108.1"/>
    </source>
</evidence>
<keyword evidence="2" id="KW-0229">DNA integration</keyword>
<dbReference type="InterPro" id="IPR011010">
    <property type="entry name" value="DNA_brk_join_enz"/>
</dbReference>
<organism evidence="8 10">
    <name type="scientific">Brenneria nigrifluens DSM 30175 = ATCC 13028</name>
    <dbReference type="NCBI Taxonomy" id="1121120"/>
    <lineage>
        <taxon>Bacteria</taxon>
        <taxon>Pseudomonadati</taxon>
        <taxon>Pseudomonadota</taxon>
        <taxon>Gammaproteobacteria</taxon>
        <taxon>Enterobacterales</taxon>
        <taxon>Pectobacteriaceae</taxon>
        <taxon>Brenneria</taxon>
    </lineage>
</organism>
<dbReference type="Pfam" id="PF00589">
    <property type="entry name" value="Phage_integrase"/>
    <property type="match status" value="1"/>
</dbReference>
<dbReference type="Gene3D" id="1.10.150.130">
    <property type="match status" value="1"/>
</dbReference>
<dbReference type="SUPFAM" id="SSF56349">
    <property type="entry name" value="DNA breaking-rejoining enzymes"/>
    <property type="match status" value="1"/>
</dbReference>
<evidence type="ECO:0000256" key="2">
    <source>
        <dbReference type="ARBA" id="ARBA00022908"/>
    </source>
</evidence>
<dbReference type="PROSITE" id="PS51900">
    <property type="entry name" value="CB"/>
    <property type="match status" value="1"/>
</dbReference>
<dbReference type="InterPro" id="IPR004107">
    <property type="entry name" value="Integrase_SAM-like_N"/>
</dbReference>
<name>A0A2U1UH51_9GAMM</name>
<evidence type="ECO:0000313" key="8">
    <source>
        <dbReference type="EMBL" id="PWC21005.1"/>
    </source>
</evidence>
<evidence type="ECO:0000313" key="10">
    <source>
        <dbReference type="Proteomes" id="UP000295985"/>
    </source>
</evidence>
<dbReference type="GO" id="GO:0015074">
    <property type="term" value="P:DNA integration"/>
    <property type="evidence" value="ECO:0007669"/>
    <property type="project" value="UniProtKB-KW"/>
</dbReference>
<dbReference type="AlphaFoldDB" id="A0A2U1UH51"/>
<evidence type="ECO:0000259" key="7">
    <source>
        <dbReference type="PROSITE" id="PS51900"/>
    </source>
</evidence>
<dbReference type="GO" id="GO:0006310">
    <property type="term" value="P:DNA recombination"/>
    <property type="evidence" value="ECO:0007669"/>
    <property type="project" value="UniProtKB-KW"/>
</dbReference>
<comment type="similarity">
    <text evidence="1">Belongs to the 'phage' integrase family.</text>
</comment>
<dbReference type="InterPro" id="IPR044068">
    <property type="entry name" value="CB"/>
</dbReference>
<proteinExistence type="inferred from homology"/>
<keyword evidence="4" id="KW-0233">DNA recombination</keyword>
<keyword evidence="3 5" id="KW-0238">DNA-binding</keyword>